<sequence>MPPKMLPVSRGWPPGLKLQKRDRPDRLCRRRGAGGRSEGAGRAESTANSAIRAVESWLAVAGLELASHKTEAVLISSRKHVETGEIRVGGLPITSQRAISPFWAEAVNVKSYVRGTEGTYRLCALRVACAFRTVSDEAALVIAGLVPIGELMGTPAKPMLKIDTTAFVLPNLAGNLPTSTIDRNILDRLPNMPLADPSFFQPSQIDLLLGADILPSVLLSGWRPNVCGSLLAQETIFGWILTGPLSSTTSRVSSFTTQISIESEATMETLLTKFWEVEDLPCRLVKETDKLCEDFFVRTTTRSCDGKYIVSLPFKDSEHIDLGHSRSSALAQFLRNETRLKKEPALKDTYDSVIQEYIDLGHMKPVPPNTDKINFYLPHHAVFKPESATTKVRVVFNASSPSSNGNSLNDILYPGPVLQSDLTLQILKWRTFKFVFNADITKMYRQILLNQEHTPFQRILFRNGQGDISDFELQTVTFGVNCAPFLALRTLQQLSDDVNAQYPRASHIISNYMYVDDVLAGAHTEAEAILAIRELQAALDSAGFPLRKWTSNERALLKALPKEHLLSTDFLDLEEVSTTKTLGVRWNATTDEFYFVPTEVTIQANYSKRDVLSQIAKLFDPAGWLSPFVVQAKILMQDICYSFLHQVRIPRWVHFQPGVQVQIHGFCDASQKAYGAAIYVRIQRDGIISANLLTSKTKVAPVKTVSLPRLELCGAVLLADLWTAILPQIPFGRIESFLWTDSTIVLAWLNKPPCQWTTFVANRVTKIAQNTDASQWSHVRSEHNPADLASREVAAEELATSELWWHGPSWLTQPQDSWPTPYESVSDIDIEKRPIRCHLACPEQDMLERFSKLDKALRVFAYVQRFIQRSQKRPIPGELQLSNTEISTAERLLIFITQRRYFALEYACLSQKRPIPASSSIKNMNPFLDPHGLIRTCGRVTASEVLQYDERHPIFLPYNCQLARLLVSFTHRISLHGVNQLMVRLIRSKFWIPRVKNLVKSVIFSCKICVIHKKKLQTQLMGELPKERTSFSRPFTYTGMDYAGPFDIKNYTGRGCLITKGYVLVFVCFSTKAIHLEPTSDLTTEKFLAAFARFVSRRGCPRQVQSDNGKTFVGAAAVLSREFLQAVKESVTNAYSHQKLLWQFIPPGAPHMGGLWEAGVKSFKTLFYKSTATRKYTFEELSTLLAKIEACLNSRPLAPMSEDPTDLLALTPGHFLVGGPLLATVEPEIKGASTSIINRWQHLKALHQQFRLRWKEEYLKELHKRTKWQVPTRNLEVGEMVIIKDDNLPSTEWRLGRIDSVFPGPDGHVRRRRNGEQTYTRFLRLSIEKRLRAVLANRYCANCLAHEHSDGACRRGDRCKICSGEHHTLLHMQEQPLYLRRSRQLTPPSRRARAFHHHVSASLHHAAASPRRSAASPQRSSAASPRHSSASPRTAAFAPQGVPTGPSLATLLQRYRVNLLPTALVRIDTGMRVFDTAALIDPCTPMSCIDTSLATSLRLSTTAVGAEQICSATVGSKTNAHVRLDLVFKVEPHVRVRTPIRQLDETVRAYFKDITLADERFYLPATISVILGADVYPKVMQPGYLKVQDGLPVAQSTVFGWVLSGACHTPM</sequence>
<dbReference type="InterPro" id="IPR043128">
    <property type="entry name" value="Rev_trsase/Diguanyl_cyclase"/>
</dbReference>
<dbReference type="InterPro" id="IPR043502">
    <property type="entry name" value="DNA/RNA_pol_sf"/>
</dbReference>
<evidence type="ECO:0000256" key="1">
    <source>
        <dbReference type="SAM" id="MobiDB-lite"/>
    </source>
</evidence>
<gene>
    <name evidence="4" type="primary">LOC121503234</name>
</gene>
<dbReference type="Gene3D" id="3.10.10.10">
    <property type="entry name" value="HIV Type 1 Reverse Transcriptase, subunit A, domain 1"/>
    <property type="match status" value="1"/>
</dbReference>
<name>A0ABM3C8G3_DROKI</name>
<dbReference type="Gene3D" id="3.30.70.270">
    <property type="match status" value="1"/>
</dbReference>
<accession>A0ABM3C8G3</accession>
<dbReference type="PANTHER" id="PTHR47331:SF1">
    <property type="entry name" value="GAG-LIKE PROTEIN"/>
    <property type="match status" value="1"/>
</dbReference>
<proteinExistence type="predicted"/>
<evidence type="ECO:0000313" key="4">
    <source>
        <dbReference type="RefSeq" id="XP_041633398.2"/>
    </source>
</evidence>
<feature type="compositionally biased region" description="Basic residues" evidence="1">
    <location>
        <begin position="1390"/>
        <end position="1399"/>
    </location>
</feature>
<dbReference type="Pfam" id="PF00078">
    <property type="entry name" value="RVT_1"/>
    <property type="match status" value="1"/>
</dbReference>
<dbReference type="Proteomes" id="UP001652661">
    <property type="component" value="Chromosome 2L"/>
</dbReference>
<dbReference type="Gene3D" id="3.30.420.10">
    <property type="entry name" value="Ribonuclease H-like superfamily/Ribonuclease H"/>
    <property type="match status" value="1"/>
</dbReference>
<feature type="domain" description="Integrase catalytic" evidence="2">
    <location>
        <begin position="1030"/>
        <end position="1220"/>
    </location>
</feature>
<dbReference type="InterPro" id="IPR000477">
    <property type="entry name" value="RT_dom"/>
</dbReference>
<dbReference type="RefSeq" id="XP_041633398.2">
    <property type="nucleotide sequence ID" value="XM_041777464.2"/>
</dbReference>
<dbReference type="SUPFAM" id="SSF53098">
    <property type="entry name" value="Ribonuclease H-like"/>
    <property type="match status" value="1"/>
</dbReference>
<dbReference type="SUPFAM" id="SSF56672">
    <property type="entry name" value="DNA/RNA polymerases"/>
    <property type="match status" value="1"/>
</dbReference>
<evidence type="ECO:0000259" key="2">
    <source>
        <dbReference type="PROSITE" id="PS50994"/>
    </source>
</evidence>
<feature type="region of interest" description="Disordered" evidence="1">
    <location>
        <begin position="1"/>
        <end position="45"/>
    </location>
</feature>
<dbReference type="Pfam" id="PF18701">
    <property type="entry name" value="DUF5641"/>
    <property type="match status" value="1"/>
</dbReference>
<reference evidence="4" key="2">
    <citation type="submission" date="2025-08" db="UniProtKB">
        <authorList>
            <consortium name="RefSeq"/>
        </authorList>
    </citation>
    <scope>IDENTIFICATION</scope>
    <source>
        <strain evidence="4">14028-0561.14</strain>
        <tissue evidence="4">Whole fly</tissue>
    </source>
</reference>
<dbReference type="InterPro" id="IPR008042">
    <property type="entry name" value="Retrotrans_Pao"/>
</dbReference>
<keyword evidence="3" id="KW-1185">Reference proteome</keyword>
<reference evidence="3" key="1">
    <citation type="submission" date="2025-05" db="UniProtKB">
        <authorList>
            <consortium name="RefSeq"/>
        </authorList>
    </citation>
    <scope>NUCLEOTIDE SEQUENCE [LARGE SCALE GENOMIC DNA]</scope>
    <source>
        <strain evidence="3">14028-0561.14</strain>
    </source>
</reference>
<feature type="compositionally biased region" description="Low complexity" evidence="1">
    <location>
        <begin position="1400"/>
        <end position="1436"/>
    </location>
</feature>
<dbReference type="InterPro" id="IPR001584">
    <property type="entry name" value="Integrase_cat-core"/>
</dbReference>
<dbReference type="InterPro" id="IPR036397">
    <property type="entry name" value="RNaseH_sf"/>
</dbReference>
<protein>
    <recommendedName>
        <fullName evidence="2">Integrase catalytic domain-containing protein</fullName>
    </recommendedName>
</protein>
<dbReference type="Pfam" id="PF05380">
    <property type="entry name" value="Peptidase_A17"/>
    <property type="match status" value="2"/>
</dbReference>
<dbReference type="GeneID" id="121503234"/>
<dbReference type="CDD" id="cd01644">
    <property type="entry name" value="RT_pepA17"/>
    <property type="match status" value="1"/>
</dbReference>
<organism evidence="3 4">
    <name type="scientific">Drosophila kikkawai</name>
    <name type="common">Fruit fly</name>
    <dbReference type="NCBI Taxonomy" id="30033"/>
    <lineage>
        <taxon>Eukaryota</taxon>
        <taxon>Metazoa</taxon>
        <taxon>Ecdysozoa</taxon>
        <taxon>Arthropoda</taxon>
        <taxon>Hexapoda</taxon>
        <taxon>Insecta</taxon>
        <taxon>Pterygota</taxon>
        <taxon>Neoptera</taxon>
        <taxon>Endopterygota</taxon>
        <taxon>Diptera</taxon>
        <taxon>Brachycera</taxon>
        <taxon>Muscomorpha</taxon>
        <taxon>Ephydroidea</taxon>
        <taxon>Drosophilidae</taxon>
        <taxon>Drosophila</taxon>
        <taxon>Sophophora</taxon>
    </lineage>
</organism>
<dbReference type="InterPro" id="IPR012337">
    <property type="entry name" value="RNaseH-like_sf"/>
</dbReference>
<dbReference type="PROSITE" id="PS50994">
    <property type="entry name" value="INTEGRASE"/>
    <property type="match status" value="1"/>
</dbReference>
<feature type="region of interest" description="Disordered" evidence="1">
    <location>
        <begin position="1386"/>
        <end position="1442"/>
    </location>
</feature>
<evidence type="ECO:0000313" key="3">
    <source>
        <dbReference type="Proteomes" id="UP001652661"/>
    </source>
</evidence>
<dbReference type="InterPro" id="IPR040676">
    <property type="entry name" value="DUF5641"/>
</dbReference>
<dbReference type="PANTHER" id="PTHR47331">
    <property type="entry name" value="PHD-TYPE DOMAIN-CONTAINING PROTEIN"/>
    <property type="match status" value="1"/>
</dbReference>